<dbReference type="EMBL" id="GBRH01160177">
    <property type="protein sequence ID" value="JAE37719.1"/>
    <property type="molecule type" value="Transcribed_RNA"/>
</dbReference>
<accession>A0A0A9HPG3</accession>
<dbReference type="AlphaFoldDB" id="A0A0A9HPG3"/>
<proteinExistence type="predicted"/>
<reference evidence="1" key="2">
    <citation type="journal article" date="2015" name="Data Brief">
        <title>Shoot transcriptome of the giant reed, Arundo donax.</title>
        <authorList>
            <person name="Barrero R.A."/>
            <person name="Guerrero F.D."/>
            <person name="Moolhuijzen P."/>
            <person name="Goolsby J.A."/>
            <person name="Tidwell J."/>
            <person name="Bellgard S.E."/>
            <person name="Bellgard M.I."/>
        </authorList>
    </citation>
    <scope>NUCLEOTIDE SEQUENCE</scope>
    <source>
        <tissue evidence="1">Shoot tissue taken approximately 20 cm above the soil surface</tissue>
    </source>
</reference>
<organism evidence="1">
    <name type="scientific">Arundo donax</name>
    <name type="common">Giant reed</name>
    <name type="synonym">Donax arundinaceus</name>
    <dbReference type="NCBI Taxonomy" id="35708"/>
    <lineage>
        <taxon>Eukaryota</taxon>
        <taxon>Viridiplantae</taxon>
        <taxon>Streptophyta</taxon>
        <taxon>Embryophyta</taxon>
        <taxon>Tracheophyta</taxon>
        <taxon>Spermatophyta</taxon>
        <taxon>Magnoliopsida</taxon>
        <taxon>Liliopsida</taxon>
        <taxon>Poales</taxon>
        <taxon>Poaceae</taxon>
        <taxon>PACMAD clade</taxon>
        <taxon>Arundinoideae</taxon>
        <taxon>Arundineae</taxon>
        <taxon>Arundo</taxon>
    </lineage>
</organism>
<protein>
    <submittedName>
        <fullName evidence="1">Uncharacterized protein</fullName>
    </submittedName>
</protein>
<reference evidence="1" key="1">
    <citation type="submission" date="2014-09" db="EMBL/GenBank/DDBJ databases">
        <authorList>
            <person name="Magalhaes I.L.F."/>
            <person name="Oliveira U."/>
            <person name="Santos F.R."/>
            <person name="Vidigal T.H.D.A."/>
            <person name="Brescovit A.D."/>
            <person name="Santos A.J."/>
        </authorList>
    </citation>
    <scope>NUCLEOTIDE SEQUENCE</scope>
    <source>
        <tissue evidence="1">Shoot tissue taken approximately 20 cm above the soil surface</tissue>
    </source>
</reference>
<sequence length="24" mass="2431">MQAVASIICLIHAAFKNVNSGTAA</sequence>
<evidence type="ECO:0000313" key="1">
    <source>
        <dbReference type="EMBL" id="JAE37719.1"/>
    </source>
</evidence>
<name>A0A0A9HPG3_ARUDO</name>